<evidence type="ECO:0000313" key="2">
    <source>
        <dbReference type="Proteomes" id="UP000326396"/>
    </source>
</evidence>
<proteinExistence type="predicted"/>
<keyword evidence="2" id="KW-1185">Reference proteome</keyword>
<protein>
    <submittedName>
        <fullName evidence="1">Uncharacterized protein</fullName>
    </submittedName>
</protein>
<evidence type="ECO:0000313" key="1">
    <source>
        <dbReference type="EMBL" id="KAD3069140.1"/>
    </source>
</evidence>
<reference evidence="1 2" key="1">
    <citation type="submission" date="2019-05" db="EMBL/GenBank/DDBJ databases">
        <title>Mikania micrantha, genome provides insights into the molecular mechanism of rapid growth.</title>
        <authorList>
            <person name="Liu B."/>
        </authorList>
    </citation>
    <scope>NUCLEOTIDE SEQUENCE [LARGE SCALE GENOMIC DNA]</scope>
    <source>
        <strain evidence="1">NLD-2019</strain>
        <tissue evidence="1">Leaf</tissue>
    </source>
</reference>
<name>A0A5N6M596_9ASTR</name>
<dbReference type="EMBL" id="SZYD01000017">
    <property type="protein sequence ID" value="KAD3069140.1"/>
    <property type="molecule type" value="Genomic_DNA"/>
</dbReference>
<comment type="caution">
    <text evidence="1">The sequence shown here is derived from an EMBL/GenBank/DDBJ whole genome shotgun (WGS) entry which is preliminary data.</text>
</comment>
<organism evidence="1 2">
    <name type="scientific">Mikania micrantha</name>
    <name type="common">bitter vine</name>
    <dbReference type="NCBI Taxonomy" id="192012"/>
    <lineage>
        <taxon>Eukaryota</taxon>
        <taxon>Viridiplantae</taxon>
        <taxon>Streptophyta</taxon>
        <taxon>Embryophyta</taxon>
        <taxon>Tracheophyta</taxon>
        <taxon>Spermatophyta</taxon>
        <taxon>Magnoliopsida</taxon>
        <taxon>eudicotyledons</taxon>
        <taxon>Gunneridae</taxon>
        <taxon>Pentapetalae</taxon>
        <taxon>asterids</taxon>
        <taxon>campanulids</taxon>
        <taxon>Asterales</taxon>
        <taxon>Asteraceae</taxon>
        <taxon>Asteroideae</taxon>
        <taxon>Heliantheae alliance</taxon>
        <taxon>Eupatorieae</taxon>
        <taxon>Mikania</taxon>
    </lineage>
</organism>
<dbReference type="AlphaFoldDB" id="A0A5N6M596"/>
<accession>A0A5N6M596</accession>
<sequence length="106" mass="12379">MIQDKCMDRLISHCRATVEGSLMDGRLPEIYGQWNGDKCEGIKFRAGKCTVDLRCPDRSRGVIGDFIGWKRSFERWFTHFYLFMGDESLGFAAFSTNFLSVFDYYY</sequence>
<dbReference type="Proteomes" id="UP000326396">
    <property type="component" value="Linkage Group LG7"/>
</dbReference>
<gene>
    <name evidence="1" type="ORF">E3N88_37020</name>
</gene>